<keyword evidence="3" id="KW-1185">Reference proteome</keyword>
<gene>
    <name evidence="2" type="ORF">FHR84_003255</name>
</gene>
<reference evidence="2 3" key="1">
    <citation type="submission" date="2020-07" db="EMBL/GenBank/DDBJ databases">
        <title>Genomic Encyclopedia of Type Strains, Phase III (KMG-III): the genomes of soil and plant-associated and newly described type strains.</title>
        <authorList>
            <person name="Whitman W."/>
        </authorList>
    </citation>
    <scope>NUCLEOTIDE SEQUENCE [LARGE SCALE GENOMIC DNA]</scope>
    <source>
        <strain evidence="2 3">CECT 8576</strain>
    </source>
</reference>
<evidence type="ECO:0000256" key="1">
    <source>
        <dbReference type="SAM" id="MobiDB-lite"/>
    </source>
</evidence>
<dbReference type="EMBL" id="JACBYW010000006">
    <property type="protein sequence ID" value="NYH79906.1"/>
    <property type="molecule type" value="Genomic_DNA"/>
</dbReference>
<evidence type="ECO:0000313" key="2">
    <source>
        <dbReference type="EMBL" id="NYH79906.1"/>
    </source>
</evidence>
<accession>A0A852Z8N8</accession>
<feature type="region of interest" description="Disordered" evidence="1">
    <location>
        <begin position="23"/>
        <end position="56"/>
    </location>
</feature>
<dbReference type="RefSeq" id="WP_179536297.1">
    <property type="nucleotide sequence ID" value="NZ_JACBYW010000006.1"/>
</dbReference>
<evidence type="ECO:0000313" key="3">
    <source>
        <dbReference type="Proteomes" id="UP000548304"/>
    </source>
</evidence>
<comment type="caution">
    <text evidence="2">The sequence shown here is derived from an EMBL/GenBank/DDBJ whole genome shotgun (WGS) entry which is preliminary data.</text>
</comment>
<protein>
    <submittedName>
        <fullName evidence="2">Uncharacterized protein</fullName>
    </submittedName>
</protein>
<proteinExistence type="predicted"/>
<dbReference type="Proteomes" id="UP000548304">
    <property type="component" value="Unassembled WGS sequence"/>
</dbReference>
<dbReference type="AlphaFoldDB" id="A0A852Z8N8"/>
<name>A0A852Z8N8_9ACTN</name>
<organism evidence="2 3">
    <name type="scientific">Actinopolyspora biskrensis</name>
    <dbReference type="NCBI Taxonomy" id="1470178"/>
    <lineage>
        <taxon>Bacteria</taxon>
        <taxon>Bacillati</taxon>
        <taxon>Actinomycetota</taxon>
        <taxon>Actinomycetes</taxon>
        <taxon>Actinopolysporales</taxon>
        <taxon>Actinopolysporaceae</taxon>
        <taxon>Actinopolyspora</taxon>
    </lineage>
</organism>
<sequence length="56" mass="6280">MTERLDRIDALHSVVFVVLSNPSTASRADRRPLSAEPTRTARRVRSYIGKGARDAR</sequence>